<keyword evidence="2" id="KW-1185">Reference proteome</keyword>
<organism evidence="1 2">
    <name type="scientific">Halanaerobacter jeridensis</name>
    <dbReference type="NCBI Taxonomy" id="706427"/>
    <lineage>
        <taxon>Bacteria</taxon>
        <taxon>Bacillati</taxon>
        <taxon>Bacillota</taxon>
        <taxon>Clostridia</taxon>
        <taxon>Halanaerobiales</taxon>
        <taxon>Halobacteroidaceae</taxon>
        <taxon>Halanaerobacter</taxon>
    </lineage>
</organism>
<gene>
    <name evidence="1" type="ORF">JOC47_002937</name>
</gene>
<evidence type="ECO:0000313" key="1">
    <source>
        <dbReference type="EMBL" id="MBM7558067.1"/>
    </source>
</evidence>
<sequence>MIKINTIDFAKYLELYPDTSGLYPEKLQEIGDKYHEKGYLTKDELYDLAHLNSTRSSYHVKKNPARRVEKVTEIAYEIEDDFSKIALLSSLKGVAAPTASAILTSLDEERHCVIDTRVWATLYHLDYFEAEKERFEAADYVKIIEIVRKMAEESDFNVAQIGYALFAYDVEHREGNLH</sequence>
<protein>
    <submittedName>
        <fullName evidence="1">Thermostable 8-oxoguanine DNA glycosylase</fullName>
    </submittedName>
</protein>
<accession>A0A939BQA5</accession>
<proteinExistence type="predicted"/>
<comment type="caution">
    <text evidence="1">The sequence shown here is derived from an EMBL/GenBank/DDBJ whole genome shotgun (WGS) entry which is preliminary data.</text>
</comment>
<dbReference type="AlphaFoldDB" id="A0A939BQA5"/>
<dbReference type="EMBL" id="JAFBDQ010000024">
    <property type="protein sequence ID" value="MBM7558067.1"/>
    <property type="molecule type" value="Genomic_DNA"/>
</dbReference>
<name>A0A939BQA5_9FIRM</name>
<dbReference type="Proteomes" id="UP000774000">
    <property type="component" value="Unassembled WGS sequence"/>
</dbReference>
<reference evidence="1" key="1">
    <citation type="submission" date="2021-01" db="EMBL/GenBank/DDBJ databases">
        <title>Genomic Encyclopedia of Type Strains, Phase IV (KMG-IV): sequencing the most valuable type-strain genomes for metagenomic binning, comparative biology and taxonomic classification.</title>
        <authorList>
            <person name="Goeker M."/>
        </authorList>
    </citation>
    <scope>NUCLEOTIDE SEQUENCE</scope>
    <source>
        <strain evidence="1">DSM 23230</strain>
    </source>
</reference>
<evidence type="ECO:0000313" key="2">
    <source>
        <dbReference type="Proteomes" id="UP000774000"/>
    </source>
</evidence>